<protein>
    <submittedName>
        <fullName evidence="1">Uncharacterized protein</fullName>
    </submittedName>
</protein>
<accession>A0A8J3KDM8</accession>
<sequence length="99" mass="10249">MTIEGSIAVLNAGPMQVTVASDATSGVVTLSGERLIPPGGTRRIEATAVLECSEGVAPVVLPVDLAVTTVDGQRRVVTTNLQLMGTTWFDTAMRACSFA</sequence>
<evidence type="ECO:0000313" key="1">
    <source>
        <dbReference type="EMBL" id="GIF94863.1"/>
    </source>
</evidence>
<reference evidence="1 2" key="1">
    <citation type="submission" date="2021-01" db="EMBL/GenBank/DDBJ databases">
        <title>Whole genome shotgun sequence of Catellatospora chokoriensis NBRC 107358.</title>
        <authorList>
            <person name="Komaki H."/>
            <person name="Tamura T."/>
        </authorList>
    </citation>
    <scope>NUCLEOTIDE SEQUENCE [LARGE SCALE GENOMIC DNA]</scope>
    <source>
        <strain evidence="1 2">NBRC 107358</strain>
    </source>
</reference>
<dbReference type="Proteomes" id="UP000619293">
    <property type="component" value="Unassembled WGS sequence"/>
</dbReference>
<proteinExistence type="predicted"/>
<dbReference type="AlphaFoldDB" id="A0A8J3KDM8"/>
<keyword evidence="2" id="KW-1185">Reference proteome</keyword>
<organism evidence="1 2">
    <name type="scientific">Catellatospora chokoriensis</name>
    <dbReference type="NCBI Taxonomy" id="310353"/>
    <lineage>
        <taxon>Bacteria</taxon>
        <taxon>Bacillati</taxon>
        <taxon>Actinomycetota</taxon>
        <taxon>Actinomycetes</taxon>
        <taxon>Micromonosporales</taxon>
        <taxon>Micromonosporaceae</taxon>
        <taxon>Catellatospora</taxon>
    </lineage>
</organism>
<comment type="caution">
    <text evidence="1">The sequence shown here is derived from an EMBL/GenBank/DDBJ whole genome shotgun (WGS) entry which is preliminary data.</text>
</comment>
<dbReference type="EMBL" id="BONG01000130">
    <property type="protein sequence ID" value="GIF94863.1"/>
    <property type="molecule type" value="Genomic_DNA"/>
</dbReference>
<evidence type="ECO:0000313" key="2">
    <source>
        <dbReference type="Proteomes" id="UP000619293"/>
    </source>
</evidence>
<name>A0A8J3KDM8_9ACTN</name>
<gene>
    <name evidence="1" type="ORF">Cch02nite_83070</name>
</gene>